<feature type="domain" description="DUF4283" evidence="2">
    <location>
        <begin position="80"/>
        <end position="155"/>
    </location>
</feature>
<evidence type="ECO:0000259" key="2">
    <source>
        <dbReference type="Pfam" id="PF14111"/>
    </source>
</evidence>
<dbReference type="InterPro" id="IPR025836">
    <property type="entry name" value="Zn_knuckle_CX2CX4HX4C"/>
</dbReference>
<dbReference type="Pfam" id="PF14111">
    <property type="entry name" value="DUF4283"/>
    <property type="match status" value="1"/>
</dbReference>
<proteinExistence type="predicted"/>
<protein>
    <recommendedName>
        <fullName evidence="6">CCHC-type domain-containing protein</fullName>
    </recommendedName>
</protein>
<evidence type="ECO:0000313" key="4">
    <source>
        <dbReference type="EMBL" id="CAL1398791.1"/>
    </source>
</evidence>
<dbReference type="Pfam" id="PF14392">
    <property type="entry name" value="zf-CCHC_4"/>
    <property type="match status" value="1"/>
</dbReference>
<dbReference type="PANTHER" id="PTHR31286:SF167">
    <property type="entry name" value="OS09G0268800 PROTEIN"/>
    <property type="match status" value="1"/>
</dbReference>
<feature type="domain" description="Zinc knuckle CX2CX4HX4C" evidence="3">
    <location>
        <begin position="229"/>
        <end position="269"/>
    </location>
</feature>
<dbReference type="AlphaFoldDB" id="A0AAV2FKF6"/>
<keyword evidence="5" id="KW-1185">Reference proteome</keyword>
<evidence type="ECO:0008006" key="6">
    <source>
        <dbReference type="Google" id="ProtNLM"/>
    </source>
</evidence>
<accession>A0AAV2FKF6</accession>
<name>A0AAV2FKF6_9ROSI</name>
<evidence type="ECO:0000313" key="5">
    <source>
        <dbReference type="Proteomes" id="UP001497516"/>
    </source>
</evidence>
<sequence>MRSGTNPPIFKCFNLLIVSFYSQRIQRAIHHPQSTKLLSRSLPLLISSKKAYPKKSPPTMAAPIEFNDEVLEAGLTRAGLSLVGRLLCSNHPSRIRVQHMANNLWAKRAPVTVLDAKHELFQLVFSSQTDRQEALKKAPWFIDSKIFTFKEWETTSERLYHDLARVPYLVQFWNLPEEYRTVALGRLLASRLGTVEEAGMYAVWQSPGCVFKAKILIDVSAPLEHKLEARKRAADGSVGETFRVKLKYENLKVVCFRCRRIGHNQESCSFDLVTGDDGFGPEIFGKRTGSRLNENSYTSAKMERKNWTSNVWRNDVRPVALPLPKPLLLEGPNLRLPYSRRGRSPGNLASQSAAKSQGGKFHKASETQPYSEGSRPLSHQARLCCQWAKP</sequence>
<evidence type="ECO:0000259" key="3">
    <source>
        <dbReference type="Pfam" id="PF14392"/>
    </source>
</evidence>
<reference evidence="4 5" key="1">
    <citation type="submission" date="2024-04" db="EMBL/GenBank/DDBJ databases">
        <authorList>
            <person name="Fracassetti M."/>
        </authorList>
    </citation>
    <scope>NUCLEOTIDE SEQUENCE [LARGE SCALE GENOMIC DNA]</scope>
</reference>
<dbReference type="Proteomes" id="UP001497516">
    <property type="component" value="Chromosome 7"/>
</dbReference>
<gene>
    <name evidence="4" type="ORF">LTRI10_LOCUS39005</name>
</gene>
<dbReference type="InterPro" id="IPR025558">
    <property type="entry name" value="DUF4283"/>
</dbReference>
<evidence type="ECO:0000256" key="1">
    <source>
        <dbReference type="SAM" id="MobiDB-lite"/>
    </source>
</evidence>
<dbReference type="InterPro" id="IPR040256">
    <property type="entry name" value="At4g02000-like"/>
</dbReference>
<feature type="region of interest" description="Disordered" evidence="1">
    <location>
        <begin position="334"/>
        <end position="375"/>
    </location>
</feature>
<organism evidence="4 5">
    <name type="scientific">Linum trigynum</name>
    <dbReference type="NCBI Taxonomy" id="586398"/>
    <lineage>
        <taxon>Eukaryota</taxon>
        <taxon>Viridiplantae</taxon>
        <taxon>Streptophyta</taxon>
        <taxon>Embryophyta</taxon>
        <taxon>Tracheophyta</taxon>
        <taxon>Spermatophyta</taxon>
        <taxon>Magnoliopsida</taxon>
        <taxon>eudicotyledons</taxon>
        <taxon>Gunneridae</taxon>
        <taxon>Pentapetalae</taxon>
        <taxon>rosids</taxon>
        <taxon>fabids</taxon>
        <taxon>Malpighiales</taxon>
        <taxon>Linaceae</taxon>
        <taxon>Linum</taxon>
    </lineage>
</organism>
<dbReference type="EMBL" id="OZ034820">
    <property type="protein sequence ID" value="CAL1398791.1"/>
    <property type="molecule type" value="Genomic_DNA"/>
</dbReference>
<dbReference type="PANTHER" id="PTHR31286">
    <property type="entry name" value="GLYCINE-RICH CELL WALL STRUCTURAL PROTEIN 1.8-LIKE"/>
    <property type="match status" value="1"/>
</dbReference>